<gene>
    <name evidence="1" type="ORF">HanXRQr2_Chr15g0707231</name>
</gene>
<evidence type="ECO:0000313" key="1">
    <source>
        <dbReference type="EMBL" id="KAF5765737.1"/>
    </source>
</evidence>
<dbReference type="Proteomes" id="UP000215914">
    <property type="component" value="Unassembled WGS sequence"/>
</dbReference>
<reference evidence="1" key="1">
    <citation type="journal article" date="2017" name="Nature">
        <title>The sunflower genome provides insights into oil metabolism, flowering and Asterid evolution.</title>
        <authorList>
            <person name="Badouin H."/>
            <person name="Gouzy J."/>
            <person name="Grassa C.J."/>
            <person name="Murat F."/>
            <person name="Staton S.E."/>
            <person name="Cottret L."/>
            <person name="Lelandais-Briere C."/>
            <person name="Owens G.L."/>
            <person name="Carrere S."/>
            <person name="Mayjonade B."/>
            <person name="Legrand L."/>
            <person name="Gill N."/>
            <person name="Kane N.C."/>
            <person name="Bowers J.E."/>
            <person name="Hubner S."/>
            <person name="Bellec A."/>
            <person name="Berard A."/>
            <person name="Berges H."/>
            <person name="Blanchet N."/>
            <person name="Boniface M.C."/>
            <person name="Brunel D."/>
            <person name="Catrice O."/>
            <person name="Chaidir N."/>
            <person name="Claudel C."/>
            <person name="Donnadieu C."/>
            <person name="Faraut T."/>
            <person name="Fievet G."/>
            <person name="Helmstetter N."/>
            <person name="King M."/>
            <person name="Knapp S.J."/>
            <person name="Lai Z."/>
            <person name="Le Paslier M.C."/>
            <person name="Lippi Y."/>
            <person name="Lorenzon L."/>
            <person name="Mandel J.R."/>
            <person name="Marage G."/>
            <person name="Marchand G."/>
            <person name="Marquand E."/>
            <person name="Bret-Mestries E."/>
            <person name="Morien E."/>
            <person name="Nambeesan S."/>
            <person name="Nguyen T."/>
            <person name="Pegot-Espagnet P."/>
            <person name="Pouilly N."/>
            <person name="Raftis F."/>
            <person name="Sallet E."/>
            <person name="Schiex T."/>
            <person name="Thomas J."/>
            <person name="Vandecasteele C."/>
            <person name="Vares D."/>
            <person name="Vear F."/>
            <person name="Vautrin S."/>
            <person name="Crespi M."/>
            <person name="Mangin B."/>
            <person name="Burke J.M."/>
            <person name="Salse J."/>
            <person name="Munos S."/>
            <person name="Vincourt P."/>
            <person name="Rieseberg L.H."/>
            <person name="Langlade N.B."/>
        </authorList>
    </citation>
    <scope>NUCLEOTIDE SEQUENCE</scope>
    <source>
        <tissue evidence="1">Leaves</tissue>
    </source>
</reference>
<dbReference type="Gramene" id="mRNA:HanXRQr2_Chr15g0707231">
    <property type="protein sequence ID" value="mRNA:HanXRQr2_Chr15g0707231"/>
    <property type="gene ID" value="HanXRQr2_Chr15g0707231"/>
</dbReference>
<dbReference type="EMBL" id="MNCJ02000330">
    <property type="protein sequence ID" value="KAF5765737.1"/>
    <property type="molecule type" value="Genomic_DNA"/>
</dbReference>
<name>A0A9K3E3R0_HELAN</name>
<sequence length="62" mass="6699">MNSQVILEIVGLNLKVAGVHERLHLPHTELEINLLFSDKLVQSCGLVLLSAAFISSSKASLT</sequence>
<proteinExistence type="predicted"/>
<keyword evidence="2" id="KW-1185">Reference proteome</keyword>
<comment type="caution">
    <text evidence="1">The sequence shown here is derived from an EMBL/GenBank/DDBJ whole genome shotgun (WGS) entry which is preliminary data.</text>
</comment>
<organism evidence="1 2">
    <name type="scientific">Helianthus annuus</name>
    <name type="common">Common sunflower</name>
    <dbReference type="NCBI Taxonomy" id="4232"/>
    <lineage>
        <taxon>Eukaryota</taxon>
        <taxon>Viridiplantae</taxon>
        <taxon>Streptophyta</taxon>
        <taxon>Embryophyta</taxon>
        <taxon>Tracheophyta</taxon>
        <taxon>Spermatophyta</taxon>
        <taxon>Magnoliopsida</taxon>
        <taxon>eudicotyledons</taxon>
        <taxon>Gunneridae</taxon>
        <taxon>Pentapetalae</taxon>
        <taxon>asterids</taxon>
        <taxon>campanulids</taxon>
        <taxon>Asterales</taxon>
        <taxon>Asteraceae</taxon>
        <taxon>Asteroideae</taxon>
        <taxon>Heliantheae alliance</taxon>
        <taxon>Heliantheae</taxon>
        <taxon>Helianthus</taxon>
    </lineage>
</organism>
<evidence type="ECO:0000313" key="2">
    <source>
        <dbReference type="Proteomes" id="UP000215914"/>
    </source>
</evidence>
<protein>
    <submittedName>
        <fullName evidence="1">Uncharacterized protein</fullName>
    </submittedName>
</protein>
<accession>A0A9K3E3R0</accession>
<reference evidence="1" key="2">
    <citation type="submission" date="2020-06" db="EMBL/GenBank/DDBJ databases">
        <title>Helianthus annuus Genome sequencing and assembly Release 2.</title>
        <authorList>
            <person name="Gouzy J."/>
            <person name="Langlade N."/>
            <person name="Munos S."/>
        </authorList>
    </citation>
    <scope>NUCLEOTIDE SEQUENCE</scope>
    <source>
        <tissue evidence="1">Leaves</tissue>
    </source>
</reference>
<dbReference type="AlphaFoldDB" id="A0A9K3E3R0"/>